<proteinExistence type="predicted"/>
<dbReference type="EMBL" id="JAEDAL010000001">
    <property type="protein sequence ID" value="MBH9551228.1"/>
    <property type="molecule type" value="Genomic_DNA"/>
</dbReference>
<feature type="compositionally biased region" description="Low complexity" evidence="1">
    <location>
        <begin position="99"/>
        <end position="110"/>
    </location>
</feature>
<reference evidence="2" key="1">
    <citation type="submission" date="2020-12" db="EMBL/GenBank/DDBJ databases">
        <title>The genome sequence of Inhella sp. 4Y17.</title>
        <authorList>
            <person name="Liu Y."/>
        </authorList>
    </citation>
    <scope>NUCLEOTIDE SEQUENCE</scope>
    <source>
        <strain evidence="2">4Y10</strain>
    </source>
</reference>
<evidence type="ECO:0000256" key="1">
    <source>
        <dbReference type="SAM" id="MobiDB-lite"/>
    </source>
</evidence>
<dbReference type="RefSeq" id="WP_198098854.1">
    <property type="nucleotide sequence ID" value="NZ_JAEDAL010000001.1"/>
</dbReference>
<feature type="region of interest" description="Disordered" evidence="1">
    <location>
        <begin position="345"/>
        <end position="367"/>
    </location>
</feature>
<dbReference type="InterPro" id="IPR021457">
    <property type="entry name" value="DUF3108"/>
</dbReference>
<keyword evidence="3" id="KW-1185">Reference proteome</keyword>
<feature type="region of interest" description="Disordered" evidence="1">
    <location>
        <begin position="66"/>
        <end position="133"/>
    </location>
</feature>
<dbReference type="Pfam" id="PF11306">
    <property type="entry name" value="DUF3108"/>
    <property type="match status" value="1"/>
</dbReference>
<sequence length="367" mass="40476">MLLLGGGGQLKSSRARRLAFAGLLLLVLAGHQVLGQWFHRWLAERVPAESVPARLAVQLTRPAVLQPVAPPKKPSPERRWGQLSSPPPPHASVAQMGGVEAPVPVVDPAAIAPPPSLTEGPDDPSAEPGPEWPLSTRLRYALTGNYRGPVHGDAEVEWLRQGHRYQVRLRVSVGPEIAPFVTRLMVSEGELGPDGVRPRRYDEETRQLFRTRQSTLRFVDGLIEFTSSGARREQAPAGVQDTASQFVQLTWLMLTGRLALEPGTQVELPLALPRRLYAWRYEVMGQETLETPVGALPAWELRPHVDDARGTLRATVWLAAGLQFLPARIRIVQDDDTWVDLRLSEHPQQERAPARDNSPPSQGDPAS</sequence>
<dbReference type="AlphaFoldDB" id="A0A931IW95"/>
<evidence type="ECO:0000313" key="2">
    <source>
        <dbReference type="EMBL" id="MBH9551228.1"/>
    </source>
</evidence>
<evidence type="ECO:0000313" key="3">
    <source>
        <dbReference type="Proteomes" id="UP000620139"/>
    </source>
</evidence>
<organism evidence="2 3">
    <name type="scientific">Inhella gelatinilytica</name>
    <dbReference type="NCBI Taxonomy" id="2795030"/>
    <lineage>
        <taxon>Bacteria</taxon>
        <taxon>Pseudomonadati</taxon>
        <taxon>Pseudomonadota</taxon>
        <taxon>Betaproteobacteria</taxon>
        <taxon>Burkholderiales</taxon>
        <taxon>Sphaerotilaceae</taxon>
        <taxon>Inhella</taxon>
    </lineage>
</organism>
<feature type="compositionally biased region" description="Basic and acidic residues" evidence="1">
    <location>
        <begin position="345"/>
        <end position="354"/>
    </location>
</feature>
<gene>
    <name evidence="2" type="ORF">I7X43_00080</name>
</gene>
<comment type="caution">
    <text evidence="2">The sequence shown here is derived from an EMBL/GenBank/DDBJ whole genome shotgun (WGS) entry which is preliminary data.</text>
</comment>
<accession>A0A931IW95</accession>
<protein>
    <submittedName>
        <fullName evidence="2">DUF3108 domain-containing protein</fullName>
    </submittedName>
</protein>
<name>A0A931IW95_9BURK</name>
<dbReference type="Proteomes" id="UP000620139">
    <property type="component" value="Unassembled WGS sequence"/>
</dbReference>